<accession>A0A2X0RAK8</accession>
<evidence type="ECO:0000313" key="1">
    <source>
        <dbReference type="EMBL" id="GFP12271.1"/>
    </source>
</evidence>
<dbReference type="AlphaFoldDB" id="A0A2X0RAK8"/>
<dbReference type="RefSeq" id="WP_101511665.1">
    <property type="nucleotide sequence ID" value="NZ_BLYU01000124.1"/>
</dbReference>
<reference evidence="2" key="1">
    <citation type="submission" date="2018-01" db="EMBL/GenBank/DDBJ databases">
        <authorList>
            <person name="Gaut B.S."/>
            <person name="Morton B.R."/>
            <person name="Clegg M.T."/>
            <person name="Duvall M.R."/>
        </authorList>
    </citation>
    <scope>NUCLEOTIDE SEQUENCE</scope>
    <source>
        <strain evidence="2">Lactobacillus helveticus</strain>
    </source>
</reference>
<evidence type="ECO:0000313" key="2">
    <source>
        <dbReference type="EMBL" id="SPB26806.1"/>
    </source>
</evidence>
<organism evidence="2">
    <name type="scientific">Lactobacillus helveticus</name>
    <name type="common">Lactobacillus suntoryeus</name>
    <dbReference type="NCBI Taxonomy" id="1587"/>
    <lineage>
        <taxon>Bacteria</taxon>
        <taxon>Bacillati</taxon>
        <taxon>Bacillota</taxon>
        <taxon>Bacilli</taxon>
        <taxon>Lactobacillales</taxon>
        <taxon>Lactobacillaceae</taxon>
        <taxon>Lactobacillus</taxon>
    </lineage>
</organism>
<sequence length="85" mass="9918">MRELEKNLQNNSIYQAKTFLPFIKKISFLGETKKNGYFLNVNANSNIIISGWKIHLSPLLTDYFDVLRAVNKRNCQIFCVNRSFS</sequence>
<dbReference type="EMBL" id="OGTV01000104">
    <property type="protein sequence ID" value="SPB26806.1"/>
    <property type="molecule type" value="Genomic_DNA"/>
</dbReference>
<dbReference type="Proteomes" id="UP000630086">
    <property type="component" value="Unassembled WGS sequence"/>
</dbReference>
<reference evidence="1" key="2">
    <citation type="submission" date="2020-07" db="EMBL/GenBank/DDBJ databases">
        <title>Draft genome sequence of Lactobacillus helveticus strain JCM 1062.</title>
        <authorList>
            <person name="Endo A."/>
            <person name="Maeno S."/>
            <person name="Kido Y."/>
        </authorList>
    </citation>
    <scope>NUCLEOTIDE SEQUENCE</scope>
    <source>
        <strain evidence="1">JCM 1062</strain>
    </source>
</reference>
<proteinExistence type="predicted"/>
<dbReference type="EMBL" id="BLYV01000046">
    <property type="protein sequence ID" value="GFP12271.1"/>
    <property type="molecule type" value="Genomic_DNA"/>
</dbReference>
<name>A0A2X0RAK8_LACHE</name>
<gene>
    <name evidence="2" type="ORF">BDKNPLJD_02058</name>
    <name evidence="1" type="ORF">LHEJCM1062_01430</name>
</gene>
<protein>
    <submittedName>
        <fullName evidence="2">Uncharacterized protein</fullName>
    </submittedName>
</protein>